<dbReference type="EC" id="4.4.-.-" evidence="3"/>
<dbReference type="InterPro" id="IPR027563">
    <property type="entry name" value="EgtE"/>
</dbReference>
<feature type="modified residue" description="N6-(pyridoxal phosphate)lysine" evidence="3">
    <location>
        <position position="207"/>
    </location>
</feature>
<dbReference type="SUPFAM" id="SSF53383">
    <property type="entry name" value="PLP-dependent transferases"/>
    <property type="match status" value="1"/>
</dbReference>
<dbReference type="AlphaFoldDB" id="A0A318HP86"/>
<dbReference type="InterPro" id="IPR015422">
    <property type="entry name" value="PyrdxlP-dep_Trfase_small"/>
</dbReference>
<dbReference type="InterPro" id="IPR000192">
    <property type="entry name" value="Aminotrans_V_dom"/>
</dbReference>
<dbReference type="Gene3D" id="3.90.1150.10">
    <property type="entry name" value="Aspartate Aminotransferase, domain 1"/>
    <property type="match status" value="1"/>
</dbReference>
<evidence type="ECO:0000256" key="1">
    <source>
        <dbReference type="ARBA" id="ARBA00001933"/>
    </source>
</evidence>
<comment type="function">
    <text evidence="3">Probably catalyzes the conversion of hercynylcysteine sulfoxide to ergothioneine.</text>
</comment>
<keyword evidence="2 3" id="KW-0663">Pyridoxal phosphate</keyword>
<evidence type="ECO:0000313" key="5">
    <source>
        <dbReference type="EMBL" id="PXX13302.1"/>
    </source>
</evidence>
<comment type="caution">
    <text evidence="5">The sequence shown here is derived from an EMBL/GenBank/DDBJ whole genome shotgun (WGS) entry which is preliminary data.</text>
</comment>
<gene>
    <name evidence="3" type="primary">egtE</name>
    <name evidence="5" type="ORF">C8E89_101457</name>
</gene>
<proteinExistence type="inferred from homology"/>
<keyword evidence="6" id="KW-1185">Reference proteome</keyword>
<comment type="similarity">
    <text evidence="3">Belongs to the class-V pyridoxal-phosphate-dependent aminotransferase family. EgtE subfamily.</text>
</comment>
<comment type="pathway">
    <text evidence="3">Amino-acid biosynthesis; ergothioneine biosynthesis.</text>
</comment>
<dbReference type="EMBL" id="QJJU01000001">
    <property type="protein sequence ID" value="PXX13302.1"/>
    <property type="molecule type" value="Genomic_DNA"/>
</dbReference>
<dbReference type="InterPro" id="IPR015421">
    <property type="entry name" value="PyrdxlP-dep_Trfase_major"/>
</dbReference>
<comment type="catalytic activity">
    <reaction evidence="3">
        <text>S-(hercyn-2-yl)-L-cysteine S-oxide + AH2 + H(+) = ergothioneine + pyruvate + A + NH4(+)</text>
        <dbReference type="Rhea" id="RHEA:42688"/>
        <dbReference type="ChEBI" id="CHEBI:13193"/>
        <dbReference type="ChEBI" id="CHEBI:15361"/>
        <dbReference type="ChEBI" id="CHEBI:15378"/>
        <dbReference type="ChEBI" id="CHEBI:17499"/>
        <dbReference type="ChEBI" id="CHEBI:28938"/>
        <dbReference type="ChEBI" id="CHEBI:82706"/>
        <dbReference type="ChEBI" id="CHEBI:134344"/>
    </reaction>
</comment>
<dbReference type="Pfam" id="PF00266">
    <property type="entry name" value="Aminotran_5"/>
    <property type="match status" value="1"/>
</dbReference>
<dbReference type="PANTHER" id="PTHR43586">
    <property type="entry name" value="CYSTEINE DESULFURASE"/>
    <property type="match status" value="1"/>
</dbReference>
<evidence type="ECO:0000256" key="3">
    <source>
        <dbReference type="HAMAP-Rule" id="MF_02038"/>
    </source>
</evidence>
<accession>A0A318HP86</accession>
<dbReference type="PANTHER" id="PTHR43586:SF8">
    <property type="entry name" value="CYSTEINE DESULFURASE 1, CHLOROPLASTIC"/>
    <property type="match status" value="1"/>
</dbReference>
<evidence type="ECO:0000259" key="4">
    <source>
        <dbReference type="Pfam" id="PF00266"/>
    </source>
</evidence>
<dbReference type="RefSeq" id="WP_110314424.1">
    <property type="nucleotide sequence ID" value="NZ_QJJU01000001.1"/>
</dbReference>
<feature type="domain" description="Aminotransferase class V" evidence="4">
    <location>
        <begin position="23"/>
        <end position="367"/>
    </location>
</feature>
<organism evidence="5 6">
    <name type="scientific">Mycolicibacterium moriokaense</name>
    <dbReference type="NCBI Taxonomy" id="39691"/>
    <lineage>
        <taxon>Bacteria</taxon>
        <taxon>Bacillati</taxon>
        <taxon>Actinomycetota</taxon>
        <taxon>Actinomycetes</taxon>
        <taxon>Mycobacteriales</taxon>
        <taxon>Mycobacteriaceae</taxon>
        <taxon>Mycolicibacterium</taxon>
    </lineage>
</organism>
<name>A0A318HP86_9MYCO</name>
<dbReference type="Gene3D" id="3.40.640.10">
    <property type="entry name" value="Type I PLP-dependent aspartate aminotransferase-like (Major domain)"/>
    <property type="match status" value="1"/>
</dbReference>
<evidence type="ECO:0000256" key="2">
    <source>
        <dbReference type="ARBA" id="ARBA00022898"/>
    </source>
</evidence>
<dbReference type="Proteomes" id="UP000247781">
    <property type="component" value="Unassembled WGS sequence"/>
</dbReference>
<reference evidence="6" key="1">
    <citation type="submission" date="2018-05" db="EMBL/GenBank/DDBJ databases">
        <authorList>
            <person name="Deangelis K."/>
            <person name="Huntemann M."/>
            <person name="Clum A."/>
            <person name="Pillay M."/>
            <person name="Palaniappan K."/>
            <person name="Varghese N."/>
            <person name="Mikhailova N."/>
            <person name="Stamatis D."/>
            <person name="Reddy T."/>
            <person name="Daum C."/>
            <person name="Shapiro N."/>
            <person name="Ivanova N."/>
            <person name="Kyrpides N."/>
            <person name="Woyke T."/>
        </authorList>
    </citation>
    <scope>NUCLEOTIDE SEQUENCE [LARGE SCALE GENOMIC DNA]</scope>
    <source>
        <strain evidence="6">GAS496</strain>
    </source>
</reference>
<comment type="cofactor">
    <cofactor evidence="1 3">
        <name>pyridoxal 5'-phosphate</name>
        <dbReference type="ChEBI" id="CHEBI:597326"/>
    </cofactor>
</comment>
<sequence>MTDQDTLAQRWRAARPKVAGLHLDSAACSRQSFAVIDAVTQHARHEAEVGGYVAAEAAAPALDAGRAAIASLTGMSGSDVVFTTGSINALDVLLSSWPGERSVACLPGEYGPNLAVMAANGFQISTLPADDLGRLAVDDAARVLAANPPALVHLTPLASHRGLAQPLAELAGVCRELGLPLVVDAAQAMGHLDCAVGAAAVYSSSRKWMAGPRGVGMLAIRPELAQRLRPRLPPPECGLPIPVMESLEMGEANIAARVGYSVALGEHLAAGPDQIRDRLAEIGRMTRAAVADVPGWRVVEPSDEPTAITTLEPRNGADPQMVRAWLIAERGIVTTYAELQRAPFEMAKPVLRASPHVDTTPEDLDQFAEALAAAVG</sequence>
<keyword evidence="3 5" id="KW-0456">Lyase</keyword>
<dbReference type="NCBIfam" id="TIGR04343">
    <property type="entry name" value="egtE_PLP_lyase"/>
    <property type="match status" value="1"/>
</dbReference>
<dbReference type="InterPro" id="IPR015424">
    <property type="entry name" value="PyrdxlP-dep_Trfase"/>
</dbReference>
<protein>
    <recommendedName>
        <fullName evidence="3">Probable hercynylcysteine sulfoxide lyase</fullName>
        <ecNumber evidence="3">4.4.-.-</ecNumber>
    </recommendedName>
</protein>
<dbReference type="GO" id="GO:1990411">
    <property type="term" value="F:hercynylcysteine sulfoxide lyase activity (ergothioneine-forming)"/>
    <property type="evidence" value="ECO:0007669"/>
    <property type="project" value="RHEA"/>
</dbReference>
<dbReference type="HAMAP" id="MF_02038">
    <property type="entry name" value="EgtE"/>
    <property type="match status" value="1"/>
</dbReference>
<evidence type="ECO:0000313" key="6">
    <source>
        <dbReference type="Proteomes" id="UP000247781"/>
    </source>
</evidence>
<dbReference type="UniPathway" id="UPA01014"/>
<dbReference type="OrthoDB" id="9808002at2"/>
<reference evidence="5 6" key="2">
    <citation type="submission" date="2018-06" db="EMBL/GenBank/DDBJ databases">
        <title>Sequencing of bacterial isolates from soil warming experiment in Harvard Forest, Massachusetts, USA.</title>
        <authorList>
            <person name="Deangelis K.PhD."/>
        </authorList>
    </citation>
    <scope>NUCLEOTIDE SEQUENCE [LARGE SCALE GENOMIC DNA]</scope>
    <source>
        <strain evidence="5 6">GAS496</strain>
    </source>
</reference>